<evidence type="ECO:0000256" key="2">
    <source>
        <dbReference type="SAM" id="SignalP"/>
    </source>
</evidence>
<evidence type="ECO:0000313" key="3">
    <source>
        <dbReference type="EMBL" id="AFX99806.1"/>
    </source>
</evidence>
<evidence type="ECO:0000256" key="1">
    <source>
        <dbReference type="SAM" id="Coils"/>
    </source>
</evidence>
<dbReference type="AlphaFoldDB" id="K7ZDS8"/>
<proteinExistence type="predicted"/>
<gene>
    <name evidence="3" type="ORF">Bdt_0097</name>
</gene>
<name>K7ZDS8_BDEBC</name>
<dbReference type="EMBL" id="CP002930">
    <property type="protein sequence ID" value="AFX99806.1"/>
    <property type="molecule type" value="Genomic_DNA"/>
</dbReference>
<feature type="chain" id="PRO_5003915894" description="Outer membrane protein beta-barrel domain-containing protein" evidence="2">
    <location>
        <begin position="23"/>
        <end position="396"/>
    </location>
</feature>
<evidence type="ECO:0000313" key="4">
    <source>
        <dbReference type="Proteomes" id="UP000010074"/>
    </source>
</evidence>
<accession>K7ZDS8</accession>
<dbReference type="PATRIC" id="fig|1069642.3.peg.93"/>
<reference evidence="3 4" key="1">
    <citation type="journal article" date="2012" name="BMC Genomics">
        <title>Genome analysis of a simultaneously predatory and prey-independent, novel Bdellovibrio bacteriovorus from the River Tiber, supports in silico predictions of both ancient and recent lateral gene transfer from diverse bacteria.</title>
        <authorList>
            <person name="Hobley L."/>
            <person name="Lerner T.R."/>
            <person name="Williams L.E."/>
            <person name="Lambert C."/>
            <person name="Till R."/>
            <person name="Milner D.S."/>
            <person name="Basford S.M."/>
            <person name="Capeness M.J."/>
            <person name="Fenton A.K."/>
            <person name="Atterbury R.J."/>
            <person name="Harris M.A."/>
            <person name="Sockett R.E."/>
        </authorList>
    </citation>
    <scope>NUCLEOTIDE SEQUENCE [LARGE SCALE GENOMIC DNA]</scope>
    <source>
        <strain evidence="3 4">Tiberius</strain>
    </source>
</reference>
<keyword evidence="2" id="KW-0732">Signal</keyword>
<organism evidence="3 4">
    <name type="scientific">Bdellovibrio bacteriovorus str. Tiberius</name>
    <dbReference type="NCBI Taxonomy" id="1069642"/>
    <lineage>
        <taxon>Bacteria</taxon>
        <taxon>Pseudomonadati</taxon>
        <taxon>Bdellovibrionota</taxon>
        <taxon>Bdellovibrionia</taxon>
        <taxon>Bdellovibrionales</taxon>
        <taxon>Pseudobdellovibrionaceae</taxon>
        <taxon>Bdellovibrio</taxon>
    </lineage>
</organism>
<feature type="signal peptide" evidence="2">
    <location>
        <begin position="1"/>
        <end position="22"/>
    </location>
</feature>
<protein>
    <recommendedName>
        <fullName evidence="5">Outer membrane protein beta-barrel domain-containing protein</fullName>
    </recommendedName>
</protein>
<dbReference type="HOGENOM" id="CLU_701438_0_0_7"/>
<dbReference type="STRING" id="1069642.Bdt_0097"/>
<dbReference type="KEGG" id="bbat:Bdt_0097"/>
<dbReference type="OrthoDB" id="5289437at2"/>
<keyword evidence="1" id="KW-0175">Coiled coil</keyword>
<feature type="coiled-coil region" evidence="1">
    <location>
        <begin position="71"/>
        <end position="98"/>
    </location>
</feature>
<evidence type="ECO:0008006" key="5">
    <source>
        <dbReference type="Google" id="ProtNLM"/>
    </source>
</evidence>
<sequence>MKSSFSFLIFAALFASAFPAKAQVGLEGFSSGRYEVRKANKRSPASETEATPVITDSDGVAVRTLKTSELEAEKKAEAEKKEKELAAKKEAEAKAVAEAQAAAAATAAPAVPAAAPKVAGAETSSEVEEPTISEQAESLFSDKASKIFEFYREQIHEDDIRNNRLELDVMPVVAYNDSQSNYTFRDYQSFFNALKIRTNVWFTPLIGVSGQILFSFAADVDSIQADQSRVSAKYEFVDLGLNFRKFFGVSRKSNSLEFSLLFSDNKMTVPSDNTSRARLKTQGLGVGLKARIPTSANYAWTLGGSFFPRLQHSESATGVNIQSGASEESVRIGLDVGGEWKFTRESQMIWSLGASAERNVFDGAAGLPDPGTGLTPNNVSVTNSLYMFSLGYRWGH</sequence>
<dbReference type="RefSeq" id="WP_015089298.1">
    <property type="nucleotide sequence ID" value="NC_019567.1"/>
</dbReference>
<dbReference type="Proteomes" id="UP000010074">
    <property type="component" value="Chromosome"/>
</dbReference>